<comment type="caution">
    <text evidence="4">The sequence shown here is derived from an EMBL/GenBank/DDBJ whole genome shotgun (WGS) entry which is preliminary data.</text>
</comment>
<dbReference type="Proteomes" id="UP000474159">
    <property type="component" value="Unassembled WGS sequence"/>
</dbReference>
<dbReference type="InterPro" id="IPR001173">
    <property type="entry name" value="Glyco_trans_2-like"/>
</dbReference>
<feature type="domain" description="Glycosyltransferase 2-like" evidence="2">
    <location>
        <begin position="290"/>
        <end position="459"/>
    </location>
</feature>
<dbReference type="SUPFAM" id="SSF53448">
    <property type="entry name" value="Nucleotide-diphospho-sugar transferases"/>
    <property type="match status" value="2"/>
</dbReference>
<evidence type="ECO:0000313" key="4">
    <source>
        <dbReference type="EMBL" id="KAB1079255.1"/>
    </source>
</evidence>
<dbReference type="Pfam" id="PF13946">
    <property type="entry name" value="DUF4214"/>
    <property type="match status" value="1"/>
</dbReference>
<keyword evidence="4" id="KW-0808">Transferase</keyword>
<dbReference type="GO" id="GO:0016740">
    <property type="term" value="F:transferase activity"/>
    <property type="evidence" value="ECO:0007669"/>
    <property type="project" value="UniProtKB-KW"/>
</dbReference>
<evidence type="ECO:0000259" key="3">
    <source>
        <dbReference type="Pfam" id="PF13946"/>
    </source>
</evidence>
<keyword evidence="5" id="KW-1185">Reference proteome</keyword>
<feature type="domain" description="Glycosyltransferase 2-like" evidence="2">
    <location>
        <begin position="1028"/>
        <end position="1206"/>
    </location>
</feature>
<evidence type="ECO:0000259" key="2">
    <source>
        <dbReference type="Pfam" id="PF00535"/>
    </source>
</evidence>
<dbReference type="RefSeq" id="WP_150999990.1">
    <property type="nucleotide sequence ID" value="NZ_VZZK01000009.1"/>
</dbReference>
<accession>A0A6L3T003</accession>
<dbReference type="OrthoDB" id="9802649at2"/>
<dbReference type="Gene3D" id="3.90.550.10">
    <property type="entry name" value="Spore Coat Polysaccharide Biosynthesis Protein SpsA, Chain A"/>
    <property type="match status" value="2"/>
</dbReference>
<dbReference type="InterPro" id="IPR029044">
    <property type="entry name" value="Nucleotide-diphossugar_trans"/>
</dbReference>
<proteinExistence type="predicted"/>
<dbReference type="Pfam" id="PF13704">
    <property type="entry name" value="Glyco_tranf_2_4"/>
    <property type="match status" value="1"/>
</dbReference>
<feature type="region of interest" description="Disordered" evidence="1">
    <location>
        <begin position="1305"/>
        <end position="1351"/>
    </location>
</feature>
<organism evidence="4 5">
    <name type="scientific">Methylobacterium soli</name>
    <dbReference type="NCBI Taxonomy" id="553447"/>
    <lineage>
        <taxon>Bacteria</taxon>
        <taxon>Pseudomonadati</taxon>
        <taxon>Pseudomonadota</taxon>
        <taxon>Alphaproteobacteria</taxon>
        <taxon>Hyphomicrobiales</taxon>
        <taxon>Methylobacteriaceae</taxon>
        <taxon>Methylobacterium</taxon>
    </lineage>
</organism>
<dbReference type="EMBL" id="VZZK01000009">
    <property type="protein sequence ID" value="KAB1079255.1"/>
    <property type="molecule type" value="Genomic_DNA"/>
</dbReference>
<sequence length="1351" mass="149661">MVKPVVHLYTVCWDEADMLGFFFRHYDSWVDRYVIYDDGSTDGSRDLLAAHPKVELRRFARVETESFVLSHKALQDEAWKESRGRADWVVITAIDEHLALRGRAMAAYLAEQAERGVTLIPALGFDMNHPVMPDDRGLLVERVTRGRPRVAFNKLSLFKPEALRESGFSAGRHAAEPAGRLCLPARDAVMLHHFKHLGFARNAAREAAQAERLGAVDRRHGYGQHYLWGAERLRTFWDEMERESRDLSAAGFDPAGQAARPLWWEARPDMARARDAPAPPARGASAPTVSVLVKSYNHAPYVAQTIRSILDQSFQDFEIVVTDDASTDATAAILRGFDDPRLRLEVLPANRGISGAMNATIARARGRYLAILNSDDWALPGRLASQVAFLDANPDVSAVFGMPLAVDEGGAPTVPFNDFHAPLRLPDFSRRSWLRHFFFHGNCLCAPTAMIRRDAYEQVGAYDPRLTNYQDLDMWIRMLVAGRNIHVLDQELTAFRIRAGDANMSAPRPDTRLRSAFEMTKLLRHFANLDAACFDEVFGPHPSDREGAVFAPGMPVPLRVAELALSDRRVEYNHFALEIVYETAHRQADFDRLRVRAGETDAFGLRAVAARDRMIENLDARVGIGFTYPVSPAECRSLAELTLLYRVVLGRDPDADGLRHYVRHLRDGHGLRSVAEDVVASAEFQALGGDGATRLCRQAAGRGPNAHERALALADLAVALVRAPEAARRHAVLAAVYPRGLPSQAPHLYAWWDDERERLSGERSPGLSETPPDATLSVIVLIDRPLDPDERSLLSRLVQAMTACGQVVLAPLDAASTLFCQRFCRGAGTGPLAMVSAWRSRPPEAAIARAQQSCRGTFTCVVDRGDVVLAHRFAALRPLLGPVDVLLCDQDVRTPAGQRRDPALNGRWDPDACLARPPSALILFRTSLIRACGGWRGPIAAGCASGLLQWDLLLRFGHRRGAARVGNAPVVLVHRRDAARVSEAPPENLAIIRRFLAETGRRSVVPAACPASGILRLHYPRRSTPKVSVIVPTRDKVELLEPCLASLLARTRYPDFEVLVVDNESSEPRTRAFLAQAAADPRLRTLPCAGIFNWARSNNAGAAQTDGAVLVLLNNDTVVINEDWLDELVSQALRCEVGVVGAKLYYPDGRVQHAGIEIDRAGEARHVWRGAPRQDPGYLDQLRIVRNVSAVTGACMAFRRTTFEDLGGFDETLRVTWSDVDFCIRARTAGYRVIWTPHAELYHREGATRSFDRSAQDEARFLRERDQVRTAWRTVLPEIGFQSPHLLTDRDQPYLSTRVLAELAERRQGGHHPPISTEPEARSSPVDVADRSRTDPVAVEGGCHAHPNGDL</sequence>
<evidence type="ECO:0000313" key="5">
    <source>
        <dbReference type="Proteomes" id="UP000474159"/>
    </source>
</evidence>
<dbReference type="InterPro" id="IPR025282">
    <property type="entry name" value="DUF4214"/>
</dbReference>
<gene>
    <name evidence="4" type="ORF">F6X53_10545</name>
</gene>
<feature type="domain" description="DUF4214" evidence="3">
    <location>
        <begin position="642"/>
        <end position="686"/>
    </location>
</feature>
<dbReference type="Pfam" id="PF00535">
    <property type="entry name" value="Glycos_transf_2"/>
    <property type="match status" value="2"/>
</dbReference>
<evidence type="ECO:0000256" key="1">
    <source>
        <dbReference type="SAM" id="MobiDB-lite"/>
    </source>
</evidence>
<name>A0A6L3T003_9HYPH</name>
<dbReference type="CDD" id="cd04186">
    <property type="entry name" value="GT_2_like_c"/>
    <property type="match status" value="1"/>
</dbReference>
<dbReference type="PANTHER" id="PTHR43179:SF7">
    <property type="entry name" value="RHAMNOSYLTRANSFERASE WBBL"/>
    <property type="match status" value="1"/>
</dbReference>
<protein>
    <submittedName>
        <fullName evidence="4">Glycosyltransferase</fullName>
    </submittedName>
</protein>
<reference evidence="4 5" key="1">
    <citation type="submission" date="2019-09" db="EMBL/GenBank/DDBJ databases">
        <title>YIM 48816 draft genome.</title>
        <authorList>
            <person name="Jiang L."/>
        </authorList>
    </citation>
    <scope>NUCLEOTIDE SEQUENCE [LARGE SCALE GENOMIC DNA]</scope>
    <source>
        <strain evidence="4 5">YIM 48816</strain>
    </source>
</reference>
<dbReference type="PANTHER" id="PTHR43179">
    <property type="entry name" value="RHAMNOSYLTRANSFERASE WBBL"/>
    <property type="match status" value="1"/>
</dbReference>